<dbReference type="EMBL" id="FWFG01000068">
    <property type="protein sequence ID" value="SLM92326.1"/>
    <property type="molecule type" value="Genomic_DNA"/>
</dbReference>
<dbReference type="RefSeq" id="WP_087104233.1">
    <property type="nucleotide sequence ID" value="NZ_FWFG01000068.1"/>
</dbReference>
<accession>A0A1X6X1I3</accession>
<protein>
    <submittedName>
        <fullName evidence="3">Uncharacterized protein</fullName>
    </submittedName>
</protein>
<evidence type="ECO:0000313" key="3">
    <source>
        <dbReference type="EMBL" id="SLM92326.1"/>
    </source>
</evidence>
<reference evidence="3 4" key="1">
    <citation type="submission" date="2017-02" db="EMBL/GenBank/DDBJ databases">
        <authorList>
            <person name="Peterson S.W."/>
        </authorList>
    </citation>
    <scope>NUCLEOTIDE SEQUENCE [LARGE SCALE GENOMIC DNA]</scope>
    <source>
        <strain evidence="3 4">CIP104813</strain>
    </source>
</reference>
<keyword evidence="2" id="KW-0472">Membrane</keyword>
<keyword evidence="2" id="KW-0812">Transmembrane</keyword>
<sequence length="106" mass="11346">MTFLHLALVALGVLAAVAASDLLGHRGIGRWPVVVAALALVIAGGWSYSASLSAFALGTAIGACLLFGVERARDLLRTRQTYREATRARREQTRRLEQSAQGREGL</sequence>
<keyword evidence="2" id="KW-1133">Transmembrane helix</keyword>
<dbReference type="AlphaFoldDB" id="A0A1X6X1I3"/>
<keyword evidence="4" id="KW-1185">Reference proteome</keyword>
<gene>
    <name evidence="3" type="ORF">FM110_07940</name>
</gene>
<evidence type="ECO:0000256" key="2">
    <source>
        <dbReference type="SAM" id="Phobius"/>
    </source>
</evidence>
<evidence type="ECO:0000313" key="4">
    <source>
        <dbReference type="Proteomes" id="UP000195981"/>
    </source>
</evidence>
<name>A0A1X6X1I3_9MICO</name>
<feature type="compositionally biased region" description="Basic and acidic residues" evidence="1">
    <location>
        <begin position="86"/>
        <end position="97"/>
    </location>
</feature>
<feature type="region of interest" description="Disordered" evidence="1">
    <location>
        <begin position="86"/>
        <end position="106"/>
    </location>
</feature>
<evidence type="ECO:0000256" key="1">
    <source>
        <dbReference type="SAM" id="MobiDB-lite"/>
    </source>
</evidence>
<dbReference type="Proteomes" id="UP000195981">
    <property type="component" value="Unassembled WGS sequence"/>
</dbReference>
<feature type="transmembrane region" description="Helical" evidence="2">
    <location>
        <begin position="35"/>
        <end position="68"/>
    </location>
</feature>
<organism evidence="3 4">
    <name type="scientific">Brachybacterium nesterenkovii</name>
    <dbReference type="NCBI Taxonomy" id="47847"/>
    <lineage>
        <taxon>Bacteria</taxon>
        <taxon>Bacillati</taxon>
        <taxon>Actinomycetota</taxon>
        <taxon>Actinomycetes</taxon>
        <taxon>Micrococcales</taxon>
        <taxon>Dermabacteraceae</taxon>
        <taxon>Brachybacterium</taxon>
    </lineage>
</organism>
<proteinExistence type="predicted"/>